<evidence type="ECO:0000313" key="2">
    <source>
        <dbReference type="Proteomes" id="UP001139333"/>
    </source>
</evidence>
<reference evidence="1" key="1">
    <citation type="submission" date="2022-01" db="EMBL/GenBank/DDBJ databases">
        <title>Whole genome-based taxonomy of the Shewanellaceae.</title>
        <authorList>
            <person name="Martin-Rodriguez A.J."/>
        </authorList>
    </citation>
    <scope>NUCLEOTIDE SEQUENCE</scope>
    <source>
        <strain evidence="1">DSM 16422</strain>
    </source>
</reference>
<dbReference type="Pfam" id="PF19932">
    <property type="entry name" value="DUF6395"/>
    <property type="match status" value="1"/>
</dbReference>
<dbReference type="InterPro" id="IPR045654">
    <property type="entry name" value="DUF6395"/>
</dbReference>
<dbReference type="AlphaFoldDB" id="A0A9X1ZHC4"/>
<accession>A0A9X1ZHC4</accession>
<protein>
    <submittedName>
        <fullName evidence="1">DUF6395 domain-containing protein</fullName>
    </submittedName>
</protein>
<comment type="caution">
    <text evidence="1">The sequence shown here is derived from an EMBL/GenBank/DDBJ whole genome shotgun (WGS) entry which is preliminary data.</text>
</comment>
<organism evidence="1 2">
    <name type="scientific">Shewanella gaetbuli</name>
    <dbReference type="NCBI Taxonomy" id="220752"/>
    <lineage>
        <taxon>Bacteria</taxon>
        <taxon>Pseudomonadati</taxon>
        <taxon>Pseudomonadota</taxon>
        <taxon>Gammaproteobacteria</taxon>
        <taxon>Alteromonadales</taxon>
        <taxon>Shewanellaceae</taxon>
        <taxon>Shewanella</taxon>
    </lineage>
</organism>
<dbReference type="EMBL" id="JAKIKP010000003">
    <property type="protein sequence ID" value="MCL1142329.1"/>
    <property type="molecule type" value="Genomic_DNA"/>
</dbReference>
<keyword evidence="2" id="KW-1185">Reference proteome</keyword>
<sequence length="438" mass="50256">MIVKLLDWNGFLSLQFTQEDNDLVLNNNVIHMATNVANFKVEFDVEETHPDLIALSSILLAYPFFTQEIKVPFAVSKEFSDTFYSVTKRKVSPVDPFLKPRISPEKSVPSLCFSGGIDSTAALMLMPKETKMFFCDRMIPSNTKSLYNKYAALNTVNDLFEAGYDITTVPTDFEYIRSRVGFPTDLASAVPSLLLADKYSIDSIAFGLIMESGYRVGHNKYENYLHRTHYKRWGTLFKLVGCPLYLPVVGLSEVGTSKIAQTFSHSHTVRSCMRGDEYTECGKCIKCLRKSLLASALNNVKVDDSLIKSNLQSAEVIKTLSGEYIRHENVYRYILNKIDLPVLSRLNSYIKDESEDVSWMEKWYKPSLEFVPDKYKFHHVSMIHSLVSPTTYDDESYIERWERQSALKNDNLKFEWLNDLESLIESEKLKKVLPKFNL</sequence>
<gene>
    <name evidence="1" type="ORF">L2672_06425</name>
</gene>
<evidence type="ECO:0000313" key="1">
    <source>
        <dbReference type="EMBL" id="MCL1142329.1"/>
    </source>
</evidence>
<dbReference type="SUPFAM" id="SSF52402">
    <property type="entry name" value="Adenine nucleotide alpha hydrolases-like"/>
    <property type="match status" value="1"/>
</dbReference>
<proteinExistence type="predicted"/>
<dbReference type="RefSeq" id="WP_248995005.1">
    <property type="nucleotide sequence ID" value="NZ_JAKIKP010000003.1"/>
</dbReference>
<dbReference type="Proteomes" id="UP001139333">
    <property type="component" value="Unassembled WGS sequence"/>
</dbReference>
<name>A0A9X1ZHC4_9GAMM</name>